<feature type="coiled-coil region" evidence="8">
    <location>
        <begin position="473"/>
        <end position="507"/>
    </location>
</feature>
<evidence type="ECO:0000256" key="7">
    <source>
        <dbReference type="ARBA" id="ARBA00023136"/>
    </source>
</evidence>
<feature type="compositionally biased region" description="Basic and acidic residues" evidence="9">
    <location>
        <begin position="1264"/>
        <end position="1276"/>
    </location>
</feature>
<feature type="coiled-coil region" evidence="8">
    <location>
        <begin position="564"/>
        <end position="598"/>
    </location>
</feature>
<feature type="compositionally biased region" description="Polar residues" evidence="9">
    <location>
        <begin position="1594"/>
        <end position="1616"/>
    </location>
</feature>
<feature type="region of interest" description="Disordered" evidence="9">
    <location>
        <begin position="1117"/>
        <end position="1177"/>
    </location>
</feature>
<feature type="compositionally biased region" description="Low complexity" evidence="9">
    <location>
        <begin position="1419"/>
        <end position="1432"/>
    </location>
</feature>
<protein>
    <recommendedName>
        <fullName evidence="11">KASH5-like coiled-coil domain-containing protein</fullName>
    </recommendedName>
</protein>
<feature type="compositionally biased region" description="Polar residues" evidence="9">
    <location>
        <begin position="1152"/>
        <end position="1161"/>
    </location>
</feature>
<evidence type="ECO:0000256" key="2">
    <source>
        <dbReference type="ARBA" id="ARBA00004496"/>
    </source>
</evidence>
<feature type="compositionally biased region" description="Basic and acidic residues" evidence="9">
    <location>
        <begin position="1449"/>
        <end position="1462"/>
    </location>
</feature>
<evidence type="ECO:0000256" key="9">
    <source>
        <dbReference type="SAM" id="MobiDB-lite"/>
    </source>
</evidence>
<comment type="subcellular location">
    <subcellularLocation>
        <location evidence="2">Cytoplasm</location>
    </subcellularLocation>
    <subcellularLocation>
        <location evidence="1">Membrane</location>
        <topology evidence="1">Single-pass membrane protein</topology>
    </subcellularLocation>
</comment>
<feature type="domain" description="KASH5-like coiled-coil" evidence="11">
    <location>
        <begin position="138"/>
        <end position="325"/>
    </location>
</feature>
<evidence type="ECO:0000256" key="4">
    <source>
        <dbReference type="ARBA" id="ARBA00022692"/>
    </source>
</evidence>
<feature type="non-terminal residue" evidence="12">
    <location>
        <position position="1"/>
    </location>
</feature>
<keyword evidence="5 10" id="KW-1133">Transmembrane helix</keyword>
<comment type="caution">
    <text evidence="12">The sequence shown here is derived from an EMBL/GenBank/DDBJ whole genome shotgun (WGS) entry which is preliminary data.</text>
</comment>
<dbReference type="GO" id="GO:0005737">
    <property type="term" value="C:cytoplasm"/>
    <property type="evidence" value="ECO:0007669"/>
    <property type="project" value="UniProtKB-SubCell"/>
</dbReference>
<feature type="region of interest" description="Disordered" evidence="9">
    <location>
        <begin position="1690"/>
        <end position="1709"/>
    </location>
</feature>
<organism evidence="12 13">
    <name type="scientific">Hemibagrus guttatus</name>
    <dbReference type="NCBI Taxonomy" id="175788"/>
    <lineage>
        <taxon>Eukaryota</taxon>
        <taxon>Metazoa</taxon>
        <taxon>Chordata</taxon>
        <taxon>Craniata</taxon>
        <taxon>Vertebrata</taxon>
        <taxon>Euteleostomi</taxon>
        <taxon>Actinopterygii</taxon>
        <taxon>Neopterygii</taxon>
        <taxon>Teleostei</taxon>
        <taxon>Ostariophysi</taxon>
        <taxon>Siluriformes</taxon>
        <taxon>Bagridae</taxon>
        <taxon>Hemibagrus</taxon>
    </lineage>
</organism>
<feature type="compositionally biased region" description="Basic and acidic residues" evidence="9">
    <location>
        <begin position="1231"/>
        <end position="1254"/>
    </location>
</feature>
<dbReference type="PANTHER" id="PTHR15352:SF2">
    <property type="entry name" value="INOSITOL 1,4,5-TRIPHOSPHATE RECEPTOR ASSOCIATED 1"/>
    <property type="match status" value="1"/>
</dbReference>
<feature type="compositionally biased region" description="Basic residues" evidence="9">
    <location>
        <begin position="1463"/>
        <end position="1472"/>
    </location>
</feature>
<feature type="compositionally biased region" description="Polar residues" evidence="9">
    <location>
        <begin position="1532"/>
        <end position="1545"/>
    </location>
</feature>
<keyword evidence="6 8" id="KW-0175">Coiled coil</keyword>
<feature type="coiled-coil region" evidence="8">
    <location>
        <begin position="2032"/>
        <end position="2065"/>
    </location>
</feature>
<feature type="transmembrane region" description="Helical" evidence="10">
    <location>
        <begin position="2097"/>
        <end position="2122"/>
    </location>
</feature>
<sequence length="2153" mass="240862">FRLCDRYLHEYLDTNGFSEEEILNITFEACDAAGRGEVLASAVVQFLQAMTGHSGAQDKLIVLKHMLDPEDRDPPVDRDAFHTTMRKWIARCSQDGLFDDSYQASVPDSCKATTNGAEFSPSPTETTFTDQSEYHCNAGDLLAMVAELKHAQRRLRGQNSSLLRSVSQCEETNLQLMMDVSELRSKLASAQLCAGRARSVAEELDEARRALRESQERTSRAQANSHSLMKEIEHLKAHIKVMEEMNEKLLLERNSAEDRLNKLKRANTDVREELEELRVLLAMKERENTKKTITLQKLKETFLDYHRIIDGLQCDLARLQEHSQQALLRFDKCSSLKSPTVPNHYSLHREIQEAEPRTCVEENSSSVSELQSPSSPKRDLYNFIHKIKSAELQDAYTAESFQKELHQDQQEQTSSKQLLTILRELERPRSPWDQQPDRRQIETHRQTQEVRRAPPITWWKALRVENEKHTWNTRDLQDTTKDMQEKISALEIQLKEAQMEVQKSRKELREAHVWTKRADVAMQTEQVEDERKRVAAEKILESLRKVEVVVTRALQAAEMLTESERRMKERMEAISNKVEEALSRTADTEDQLRGLEDRVSCCTKGQQSKQGCPDFPLPRHFLQLFRRDPEAFPGQPRDIVSQACPGSSLGPLPGGACPEHLPREMSRRHPKQMPEPPQLSPFDVEEQRVYSELLPGDRAPYPISKGAPHHPMEEAHFGRLYPGSYPFDRDPELMTIDRHIDRITAAPALIHLSISRSILPSPVNKTPRYLNFSTRGRNSPPTWRVQATFFRLRTMASDLEVLTLIPAASDSAAKLTVHASTSHRMPRGTRSNAFSKSTNTCGLVRLPRTLEHPVEGIELVQCSTTRMKTALFLLYPRRRVSGIEKFLKVFFPPSDNIPSRGQQLSTSTVNSVARELLNPSEAPNGLPEFPRGRPIVLLHVLTEFLPDPSFCFRDHHGCSSLGLPVCLSCLQSPASQPGLIGLLQLDSIPYFQCPPLCSGIAATTGTRDLTATAPDGCVNNGGGEHGPLRLNVPNLPRDLVKTLPEVGVEDPLNRGISKTFPTDPHNTFGSAKSVRHPPPFLRYNPECISVPECNATKCGKVRGVNIYAKRCLDPSRNRKSVFQGTSQDTKDTTRTLNGSSKPAYHLPVGLVNRQNPPVQNCSKRESTAAAAHDPVPETSLSAACEERKRHDIQENGAGFYFRSEEPGNTDDSLIKSEEQSDSGVSLEEADQTFKELEEKKDPNCEQDDEGRSRESASSGGSESGPREVFERLEKGCSAEPEQCDQTFPNFLLSGGGRLEEESGSREETNRSVKDSLSERTCYTAESGNAQSSDVYEGGSLHIRQVQTAEPTGKLTKEISAECGAAGAPANPASPRSFHLAVPESHTPFFFPHTRSRPPTAPTMPTLPEEEEDSPEEVDSASSSPSSAMPLESKLVNVTLSPPAIVLPRQDNKQEPRPLEKARPHSPRPRLSRHTSLSGPITTVDNDGHVIDLVKDELPEMQLSEEDRQKNLELLEEAKKVSDRFLTRRGRRSTCSLSDSPTALSPNPTPGSSPVPSRSSSVSSPPQTGTDPTNYHKLTLKKLVEWKPPEKRKVSSGTLTPRQTSSATAKELTTSSKDVTESCIPTDRGKKLTPVPVVQKPDSQTPATGVAKPVPRPAMQQAPCTAEIKTIGAFPPLMRAVSWDTVGSLNMRNGGPKEEDGLSYPDNLKPPVITQKLSKLRGENKLSRNQSISGSKLPDLNESAEQDQDPSSSTKESTADEELKEKADAMPNISDVMLRKLKLHRGLAGCAPPLTEKEVELTNDARCILSLQNAFVQLSLAFRNDNYTLETRLKQAERERNLTEENTEKELEEFKNSLKSTVSLWQNAEQREFYQRLIETVAVLHRLTNRLSSRAEMVGAVRQEKRMNKATEVMLQYVENLKRTYEKDHAELMEFKKLANQNLNRYGGSIESRDDGVPHAARPLTLTMGKCEANSMKSDSSSDSAQQTAGDNGKVLLEQEGEAATPTKASCSPEEIRAEIKAKIEEEAYKKGYQEGLKKLKELQEVKEEEEKAEEKEMELEEITGEELGEENKPSRFERVLEVFERTCPKIFRRNRTLWIVLTLFFVAFLLVNIINFLSSLYIDHADAATEKSNVPGKKKFLGLRVGSKSPSPE</sequence>
<reference evidence="12" key="1">
    <citation type="submission" date="2023-06" db="EMBL/GenBank/DDBJ databases">
        <title>Male Hemibagrus guttatus genome.</title>
        <authorList>
            <person name="Bian C."/>
        </authorList>
    </citation>
    <scope>NUCLEOTIDE SEQUENCE</scope>
    <source>
        <strain evidence="12">Male_cb2023</strain>
        <tissue evidence="12">Muscle</tissue>
    </source>
</reference>
<keyword evidence="13" id="KW-1185">Reference proteome</keyword>
<name>A0AAE0V336_9TELE</name>
<feature type="region of interest" description="Disordered" evidence="9">
    <location>
        <begin position="353"/>
        <end position="376"/>
    </location>
</feature>
<gene>
    <name evidence="12" type="ORF">QTP70_024318</name>
</gene>
<feature type="compositionally biased region" description="Low complexity" evidence="9">
    <location>
        <begin position="1363"/>
        <end position="1372"/>
    </location>
</feature>
<dbReference type="Proteomes" id="UP001274896">
    <property type="component" value="Unassembled WGS sequence"/>
</dbReference>
<feature type="compositionally biased region" description="Low complexity" evidence="9">
    <location>
        <begin position="1553"/>
        <end position="1565"/>
    </location>
</feature>
<proteinExistence type="predicted"/>
<feature type="coiled-coil region" evidence="8">
    <location>
        <begin position="197"/>
        <end position="287"/>
    </location>
</feature>
<feature type="compositionally biased region" description="Basic and acidic residues" evidence="9">
    <location>
        <begin position="1297"/>
        <end position="1317"/>
    </location>
</feature>
<dbReference type="EMBL" id="JAUCMX010000010">
    <property type="protein sequence ID" value="KAK3533720.1"/>
    <property type="molecule type" value="Genomic_DNA"/>
</dbReference>
<feature type="region of interest" description="Disordered" evidence="9">
    <location>
        <begin position="1195"/>
        <end position="1487"/>
    </location>
</feature>
<feature type="region of interest" description="Disordered" evidence="9">
    <location>
        <begin position="1519"/>
        <end position="1656"/>
    </location>
</feature>
<feature type="region of interest" description="Disordered" evidence="9">
    <location>
        <begin position="1054"/>
        <end position="1073"/>
    </location>
</feature>
<dbReference type="GO" id="GO:0019934">
    <property type="term" value="P:cGMP-mediated signaling"/>
    <property type="evidence" value="ECO:0007669"/>
    <property type="project" value="TreeGrafter"/>
</dbReference>
<evidence type="ECO:0000313" key="12">
    <source>
        <dbReference type="EMBL" id="KAK3533720.1"/>
    </source>
</evidence>
<feature type="compositionally biased region" description="Polar residues" evidence="9">
    <location>
        <begin position="1318"/>
        <end position="1333"/>
    </location>
</feature>
<evidence type="ECO:0000256" key="5">
    <source>
        <dbReference type="ARBA" id="ARBA00022989"/>
    </source>
</evidence>
<evidence type="ECO:0000256" key="1">
    <source>
        <dbReference type="ARBA" id="ARBA00004167"/>
    </source>
</evidence>
<dbReference type="PANTHER" id="PTHR15352">
    <property type="entry name" value="LYMPHOID-RESTRICTED MEMBRANE PROTEIN, JAW1"/>
    <property type="match status" value="1"/>
</dbReference>
<keyword evidence="3" id="KW-0963">Cytoplasm</keyword>
<evidence type="ECO:0000256" key="10">
    <source>
        <dbReference type="SAM" id="Phobius"/>
    </source>
</evidence>
<dbReference type="InterPro" id="IPR028168">
    <property type="entry name" value="KASH5_CC"/>
</dbReference>
<evidence type="ECO:0000313" key="13">
    <source>
        <dbReference type="Proteomes" id="UP001274896"/>
    </source>
</evidence>
<feature type="compositionally biased region" description="Basic and acidic residues" evidence="9">
    <location>
        <begin position="1581"/>
        <end position="1592"/>
    </location>
</feature>
<feature type="coiled-coil region" evidence="8">
    <location>
        <begin position="1825"/>
        <end position="1852"/>
    </location>
</feature>
<keyword evidence="7 10" id="KW-0472">Membrane</keyword>
<keyword evidence="4 10" id="KW-0812">Transmembrane</keyword>
<dbReference type="Pfam" id="PF14662">
    <property type="entry name" value="KASH_CCD"/>
    <property type="match status" value="1"/>
</dbReference>
<evidence type="ECO:0000259" key="11">
    <source>
        <dbReference type="Pfam" id="PF14662"/>
    </source>
</evidence>
<feature type="region of interest" description="Disordered" evidence="9">
    <location>
        <begin position="428"/>
        <end position="449"/>
    </location>
</feature>
<accession>A0AAE0V336</accession>
<dbReference type="Pfam" id="PF05781">
    <property type="entry name" value="MRVI1"/>
    <property type="match status" value="1"/>
</dbReference>
<feature type="region of interest" description="Disordered" evidence="9">
    <location>
        <begin position="1717"/>
        <end position="1770"/>
    </location>
</feature>
<feature type="compositionally biased region" description="Acidic residues" evidence="9">
    <location>
        <begin position="1407"/>
        <end position="1418"/>
    </location>
</feature>
<evidence type="ECO:0000256" key="8">
    <source>
        <dbReference type="SAM" id="Coils"/>
    </source>
</evidence>
<feature type="compositionally biased region" description="Basic and acidic residues" evidence="9">
    <location>
        <begin position="1756"/>
        <end position="1767"/>
    </location>
</feature>
<evidence type="ECO:0000256" key="6">
    <source>
        <dbReference type="ARBA" id="ARBA00023054"/>
    </source>
</evidence>
<feature type="compositionally biased region" description="Low complexity" evidence="9">
    <location>
        <begin position="361"/>
        <end position="375"/>
    </location>
</feature>
<dbReference type="InterPro" id="IPR008677">
    <property type="entry name" value="MRVI1"/>
</dbReference>
<evidence type="ECO:0000256" key="3">
    <source>
        <dbReference type="ARBA" id="ARBA00022490"/>
    </source>
</evidence>
<dbReference type="GO" id="GO:0016020">
    <property type="term" value="C:membrane"/>
    <property type="evidence" value="ECO:0007669"/>
    <property type="project" value="UniProtKB-SubCell"/>
</dbReference>